<feature type="domain" description="MULE transposase" evidence="2">
    <location>
        <begin position="220"/>
        <end position="303"/>
    </location>
</feature>
<dbReference type="Pfam" id="PF03108">
    <property type="entry name" value="DBD_Tnp_Mut"/>
    <property type="match status" value="1"/>
</dbReference>
<evidence type="ECO:0000313" key="4">
    <source>
        <dbReference type="Proteomes" id="UP001634393"/>
    </source>
</evidence>
<dbReference type="EMBL" id="JBJXBP010000006">
    <property type="protein sequence ID" value="KAL3825347.1"/>
    <property type="molecule type" value="Genomic_DNA"/>
</dbReference>
<comment type="caution">
    <text evidence="3">The sequence shown here is derived from an EMBL/GenBank/DDBJ whole genome shotgun (WGS) entry which is preliminary data.</text>
</comment>
<accession>A0ABD3SL89</accession>
<gene>
    <name evidence="3" type="ORF">ACJIZ3_021376</name>
</gene>
<dbReference type="Pfam" id="PF10551">
    <property type="entry name" value="MULE"/>
    <property type="match status" value="1"/>
</dbReference>
<protein>
    <recommendedName>
        <fullName evidence="5">Transposase</fullName>
    </recommendedName>
</protein>
<evidence type="ECO:0000259" key="1">
    <source>
        <dbReference type="Pfam" id="PF03108"/>
    </source>
</evidence>
<evidence type="ECO:0008006" key="5">
    <source>
        <dbReference type="Google" id="ProtNLM"/>
    </source>
</evidence>
<evidence type="ECO:0000313" key="3">
    <source>
        <dbReference type="EMBL" id="KAL3825347.1"/>
    </source>
</evidence>
<sequence>MWRPLSDKMMRFILNTIFNPTFQLKQVFNTRKQFREAVHSHVIMTMRNIKITSNDKTRVYAKCMAEGCKWRINALRVKDEATYQIKEYEDKHVCSIDSHYKNINSRWLAKKYEELFRLDPNRNVKGFRVEAVKEIKCHVSATQAYRAKKKALEAIQENPDDQFAQLWDYGNELRERNPRSTVILKQSEEGSSTCQRKYDRFYVGFKALSQGFNAGCRPIIGVDGTHLRGTFEGVFLTAVSFDPNNQLYPVEYALVQTESTDAWEWFLDDCYTFMSDKQKDLLKAFERVFPGSDNRFCVRHLIGNMKQGV</sequence>
<keyword evidence="4" id="KW-1185">Reference proteome</keyword>
<dbReference type="PANTHER" id="PTHR31973">
    <property type="entry name" value="POLYPROTEIN, PUTATIVE-RELATED"/>
    <property type="match status" value="1"/>
</dbReference>
<dbReference type="InterPro" id="IPR004332">
    <property type="entry name" value="Transposase_MuDR"/>
</dbReference>
<organism evidence="3 4">
    <name type="scientific">Penstemon smallii</name>
    <dbReference type="NCBI Taxonomy" id="265156"/>
    <lineage>
        <taxon>Eukaryota</taxon>
        <taxon>Viridiplantae</taxon>
        <taxon>Streptophyta</taxon>
        <taxon>Embryophyta</taxon>
        <taxon>Tracheophyta</taxon>
        <taxon>Spermatophyta</taxon>
        <taxon>Magnoliopsida</taxon>
        <taxon>eudicotyledons</taxon>
        <taxon>Gunneridae</taxon>
        <taxon>Pentapetalae</taxon>
        <taxon>asterids</taxon>
        <taxon>lamiids</taxon>
        <taxon>Lamiales</taxon>
        <taxon>Plantaginaceae</taxon>
        <taxon>Cheloneae</taxon>
        <taxon>Penstemon</taxon>
    </lineage>
</organism>
<feature type="domain" description="Transposase MuDR plant" evidence="1">
    <location>
        <begin position="25"/>
        <end position="85"/>
    </location>
</feature>
<name>A0ABD3SL89_9LAMI</name>
<reference evidence="3 4" key="1">
    <citation type="submission" date="2024-12" db="EMBL/GenBank/DDBJ databases">
        <title>The unique morphological basis and parallel evolutionary history of personate flowers in Penstemon.</title>
        <authorList>
            <person name="Depatie T.H."/>
            <person name="Wessinger C.A."/>
        </authorList>
    </citation>
    <scope>NUCLEOTIDE SEQUENCE [LARGE SCALE GENOMIC DNA]</scope>
    <source>
        <strain evidence="3">WTNN_2</strain>
        <tissue evidence="3">Leaf</tissue>
    </source>
</reference>
<evidence type="ECO:0000259" key="2">
    <source>
        <dbReference type="Pfam" id="PF10551"/>
    </source>
</evidence>
<dbReference type="PANTHER" id="PTHR31973:SF191">
    <property type="entry name" value="OS05G0489400 PROTEIN"/>
    <property type="match status" value="1"/>
</dbReference>
<dbReference type="AlphaFoldDB" id="A0ABD3SL89"/>
<dbReference type="Proteomes" id="UP001634393">
    <property type="component" value="Unassembled WGS sequence"/>
</dbReference>
<proteinExistence type="predicted"/>
<dbReference type="InterPro" id="IPR018289">
    <property type="entry name" value="MULE_transposase_dom"/>
</dbReference>